<feature type="transmembrane region" description="Helical" evidence="6">
    <location>
        <begin position="364"/>
        <end position="385"/>
    </location>
</feature>
<feature type="domain" description="Major facilitator superfamily (MFS) profile" evidence="7">
    <location>
        <begin position="52"/>
        <end position="502"/>
    </location>
</feature>
<comment type="subcellular location">
    <subcellularLocation>
        <location evidence="1">Membrane</location>
        <topology evidence="1">Multi-pass membrane protein</topology>
    </subcellularLocation>
</comment>
<dbReference type="InterPro" id="IPR020846">
    <property type="entry name" value="MFS_dom"/>
</dbReference>
<dbReference type="AlphaFoldDB" id="A0A6A5YPR6"/>
<keyword evidence="4 6" id="KW-0472">Membrane</keyword>
<keyword evidence="9" id="KW-1185">Reference proteome</keyword>
<dbReference type="PRINTS" id="PR01036">
    <property type="entry name" value="TCRTETB"/>
</dbReference>
<feature type="transmembrane region" description="Helical" evidence="6">
    <location>
        <begin position="391"/>
        <end position="410"/>
    </location>
</feature>
<gene>
    <name evidence="8" type="ORF">BDV96DRAFT_504524</name>
</gene>
<evidence type="ECO:0000259" key="7">
    <source>
        <dbReference type="PROSITE" id="PS50850"/>
    </source>
</evidence>
<dbReference type="PROSITE" id="PS50850">
    <property type="entry name" value="MFS"/>
    <property type="match status" value="1"/>
</dbReference>
<feature type="transmembrane region" description="Helical" evidence="6">
    <location>
        <begin position="205"/>
        <end position="225"/>
    </location>
</feature>
<dbReference type="Pfam" id="PF07690">
    <property type="entry name" value="MFS_1"/>
    <property type="match status" value="1"/>
</dbReference>
<feature type="transmembrane region" description="Helical" evidence="6">
    <location>
        <begin position="451"/>
        <end position="473"/>
    </location>
</feature>
<sequence length="555" mass="60496">MTRVKENDEKPSYSSAKAPIARTETEDGGRESNSEGVRRQTQYIRGWRLHTISFSLLLSLFIVQLEWCITSTAVLSITDDLGGYEQSSWIFTAYLLTFCGLQIIWAKISDIAGRKIVLVASLSIFVIFSGACGAAQSMTQLVMFRWVQGMGGCGVFSLVQITFFELVPAPKWPLYMGLVTGVIAFALIVGPLLGGAITRNGSWRWIFLMNVPAGVIAVSALLWMFPKTLWNEPAATRCLTSLSGALRRLDFVGSLLLLGSCVLLSTGLQKAALGHEWGSSLIMSLLILSAPFIAGFFLWSWYVTTRRTLPEPVFPWRFCQSRIRLGMMVNTYLVGNVMSVCLVQIPQRYITVNGLSSFNAAIRLLAFGAFIPLGSIFAAALIGRLRVPPCFIILLGAVMQIVGTLLLSRVSTSYRLERAPLGYQVLLGTGIGLATAAMVLLVPYVMEQKDLAVGTAAVTQFRFLGGLIGIAIATSISTPYMRSHLASIVGEQTADSMLERMETIDMLSGEVANEARAVVGRGYNLQIRLLVGFAVAQVPVTGLMWTNVKANPEVK</sequence>
<dbReference type="PANTHER" id="PTHR23501">
    <property type="entry name" value="MAJOR FACILITATOR SUPERFAMILY"/>
    <property type="match status" value="1"/>
</dbReference>
<feature type="transmembrane region" description="Helical" evidence="6">
    <location>
        <begin position="172"/>
        <end position="193"/>
    </location>
</feature>
<evidence type="ECO:0000256" key="5">
    <source>
        <dbReference type="SAM" id="MobiDB-lite"/>
    </source>
</evidence>
<name>A0A6A5YPR6_9PLEO</name>
<keyword evidence="2 6" id="KW-0812">Transmembrane</keyword>
<dbReference type="SUPFAM" id="SSF103473">
    <property type="entry name" value="MFS general substrate transporter"/>
    <property type="match status" value="1"/>
</dbReference>
<evidence type="ECO:0000313" key="9">
    <source>
        <dbReference type="Proteomes" id="UP000799770"/>
    </source>
</evidence>
<evidence type="ECO:0000256" key="2">
    <source>
        <dbReference type="ARBA" id="ARBA00022692"/>
    </source>
</evidence>
<feature type="transmembrane region" description="Helical" evidence="6">
    <location>
        <begin position="117"/>
        <end position="136"/>
    </location>
</feature>
<feature type="transmembrane region" description="Helical" evidence="6">
    <location>
        <begin position="422"/>
        <end position="445"/>
    </location>
</feature>
<feature type="region of interest" description="Disordered" evidence="5">
    <location>
        <begin position="1"/>
        <end position="35"/>
    </location>
</feature>
<feature type="transmembrane region" description="Helical" evidence="6">
    <location>
        <begin position="280"/>
        <end position="303"/>
    </location>
</feature>
<dbReference type="GO" id="GO:0022857">
    <property type="term" value="F:transmembrane transporter activity"/>
    <property type="evidence" value="ECO:0007669"/>
    <property type="project" value="InterPro"/>
</dbReference>
<feature type="compositionally biased region" description="Basic and acidic residues" evidence="5">
    <location>
        <begin position="1"/>
        <end position="11"/>
    </location>
</feature>
<protein>
    <submittedName>
        <fullName evidence="8">Major facilitator superfamily domain-containing protein</fullName>
    </submittedName>
</protein>
<dbReference type="EMBL" id="ML977348">
    <property type="protein sequence ID" value="KAF2108387.1"/>
    <property type="molecule type" value="Genomic_DNA"/>
</dbReference>
<feature type="transmembrane region" description="Helical" evidence="6">
    <location>
        <begin position="87"/>
        <end position="105"/>
    </location>
</feature>
<dbReference type="OrthoDB" id="440553at2759"/>
<keyword evidence="3 6" id="KW-1133">Transmembrane helix</keyword>
<evidence type="ECO:0000256" key="1">
    <source>
        <dbReference type="ARBA" id="ARBA00004141"/>
    </source>
</evidence>
<dbReference type="PANTHER" id="PTHR23501:SF43">
    <property type="entry name" value="MULTIDRUG TRANSPORTER, PUTATIVE (AFU_ORTHOLOGUE AFUA_6G03040)-RELATED"/>
    <property type="match status" value="1"/>
</dbReference>
<proteinExistence type="predicted"/>
<evidence type="ECO:0000256" key="3">
    <source>
        <dbReference type="ARBA" id="ARBA00022989"/>
    </source>
</evidence>
<feature type="transmembrane region" description="Helical" evidence="6">
    <location>
        <begin position="323"/>
        <end position="343"/>
    </location>
</feature>
<dbReference type="InterPro" id="IPR011701">
    <property type="entry name" value="MFS"/>
</dbReference>
<dbReference type="Gene3D" id="1.20.1720.10">
    <property type="entry name" value="Multidrug resistance protein D"/>
    <property type="match status" value="1"/>
</dbReference>
<accession>A0A6A5YPR6</accession>
<reference evidence="8" key="1">
    <citation type="journal article" date="2020" name="Stud. Mycol.">
        <title>101 Dothideomycetes genomes: a test case for predicting lifestyles and emergence of pathogens.</title>
        <authorList>
            <person name="Haridas S."/>
            <person name="Albert R."/>
            <person name="Binder M."/>
            <person name="Bloem J."/>
            <person name="Labutti K."/>
            <person name="Salamov A."/>
            <person name="Andreopoulos B."/>
            <person name="Baker S."/>
            <person name="Barry K."/>
            <person name="Bills G."/>
            <person name="Bluhm B."/>
            <person name="Cannon C."/>
            <person name="Castanera R."/>
            <person name="Culley D."/>
            <person name="Daum C."/>
            <person name="Ezra D."/>
            <person name="Gonzalez J."/>
            <person name="Henrissat B."/>
            <person name="Kuo A."/>
            <person name="Liang C."/>
            <person name="Lipzen A."/>
            <person name="Lutzoni F."/>
            <person name="Magnuson J."/>
            <person name="Mondo S."/>
            <person name="Nolan M."/>
            <person name="Ohm R."/>
            <person name="Pangilinan J."/>
            <person name="Park H.-J."/>
            <person name="Ramirez L."/>
            <person name="Alfaro M."/>
            <person name="Sun H."/>
            <person name="Tritt A."/>
            <person name="Yoshinaga Y."/>
            <person name="Zwiers L.-H."/>
            <person name="Turgeon B."/>
            <person name="Goodwin S."/>
            <person name="Spatafora J."/>
            <person name="Crous P."/>
            <person name="Grigoriev I."/>
        </authorList>
    </citation>
    <scope>NUCLEOTIDE SEQUENCE</scope>
    <source>
        <strain evidence="8">CBS 627.86</strain>
    </source>
</reference>
<organism evidence="8 9">
    <name type="scientific">Lophiotrema nucula</name>
    <dbReference type="NCBI Taxonomy" id="690887"/>
    <lineage>
        <taxon>Eukaryota</taxon>
        <taxon>Fungi</taxon>
        <taxon>Dikarya</taxon>
        <taxon>Ascomycota</taxon>
        <taxon>Pezizomycotina</taxon>
        <taxon>Dothideomycetes</taxon>
        <taxon>Pleosporomycetidae</taxon>
        <taxon>Pleosporales</taxon>
        <taxon>Lophiotremataceae</taxon>
        <taxon>Lophiotrema</taxon>
    </lineage>
</organism>
<dbReference type="GO" id="GO:0005886">
    <property type="term" value="C:plasma membrane"/>
    <property type="evidence" value="ECO:0007669"/>
    <property type="project" value="TreeGrafter"/>
</dbReference>
<evidence type="ECO:0000313" key="8">
    <source>
        <dbReference type="EMBL" id="KAF2108387.1"/>
    </source>
</evidence>
<dbReference type="InterPro" id="IPR036259">
    <property type="entry name" value="MFS_trans_sf"/>
</dbReference>
<evidence type="ECO:0000256" key="6">
    <source>
        <dbReference type="SAM" id="Phobius"/>
    </source>
</evidence>
<dbReference type="Proteomes" id="UP000799770">
    <property type="component" value="Unassembled WGS sequence"/>
</dbReference>
<evidence type="ECO:0000256" key="4">
    <source>
        <dbReference type="ARBA" id="ARBA00023136"/>
    </source>
</evidence>
<feature type="compositionally biased region" description="Basic and acidic residues" evidence="5">
    <location>
        <begin position="23"/>
        <end position="35"/>
    </location>
</feature>